<organism evidence="1 2">
    <name type="scientific">Artemisia annua</name>
    <name type="common">Sweet wormwood</name>
    <dbReference type="NCBI Taxonomy" id="35608"/>
    <lineage>
        <taxon>Eukaryota</taxon>
        <taxon>Viridiplantae</taxon>
        <taxon>Streptophyta</taxon>
        <taxon>Embryophyta</taxon>
        <taxon>Tracheophyta</taxon>
        <taxon>Spermatophyta</taxon>
        <taxon>Magnoliopsida</taxon>
        <taxon>eudicotyledons</taxon>
        <taxon>Gunneridae</taxon>
        <taxon>Pentapetalae</taxon>
        <taxon>asterids</taxon>
        <taxon>campanulids</taxon>
        <taxon>Asterales</taxon>
        <taxon>Asteraceae</taxon>
        <taxon>Asteroideae</taxon>
        <taxon>Anthemideae</taxon>
        <taxon>Artemisiinae</taxon>
        <taxon>Artemisia</taxon>
    </lineage>
</organism>
<keyword evidence="2" id="KW-1185">Reference proteome</keyword>
<dbReference type="OrthoDB" id="1302433at2759"/>
<protein>
    <submittedName>
        <fullName evidence="1">Phytosulfokine</fullName>
    </submittedName>
</protein>
<evidence type="ECO:0000313" key="1">
    <source>
        <dbReference type="EMBL" id="PWA82378.1"/>
    </source>
</evidence>
<evidence type="ECO:0000313" key="2">
    <source>
        <dbReference type="Proteomes" id="UP000245207"/>
    </source>
</evidence>
<dbReference type="EMBL" id="PKPP01001478">
    <property type="protein sequence ID" value="PWA82378.1"/>
    <property type="molecule type" value="Genomic_DNA"/>
</dbReference>
<name>A0A2U1P9F9_ARTAN</name>
<dbReference type="Proteomes" id="UP000245207">
    <property type="component" value="Unassembled WGS sequence"/>
</dbReference>
<proteinExistence type="predicted"/>
<dbReference type="AlphaFoldDB" id="A0A2U1P9F9"/>
<reference evidence="1 2" key="1">
    <citation type="journal article" date="2018" name="Mol. Plant">
        <title>The genome of Artemisia annua provides insight into the evolution of Asteraceae family and artemisinin biosynthesis.</title>
        <authorList>
            <person name="Shen Q."/>
            <person name="Zhang L."/>
            <person name="Liao Z."/>
            <person name="Wang S."/>
            <person name="Yan T."/>
            <person name="Shi P."/>
            <person name="Liu M."/>
            <person name="Fu X."/>
            <person name="Pan Q."/>
            <person name="Wang Y."/>
            <person name="Lv Z."/>
            <person name="Lu X."/>
            <person name="Zhang F."/>
            <person name="Jiang W."/>
            <person name="Ma Y."/>
            <person name="Chen M."/>
            <person name="Hao X."/>
            <person name="Li L."/>
            <person name="Tang Y."/>
            <person name="Lv G."/>
            <person name="Zhou Y."/>
            <person name="Sun X."/>
            <person name="Brodelius P.E."/>
            <person name="Rose J.K.C."/>
            <person name="Tang K."/>
        </authorList>
    </citation>
    <scope>NUCLEOTIDE SEQUENCE [LARGE SCALE GENOMIC DNA]</scope>
    <source>
        <strain evidence="2">cv. Huhao1</strain>
        <tissue evidence="1">Leaf</tissue>
    </source>
</reference>
<accession>A0A2U1P9F9</accession>
<comment type="caution">
    <text evidence="1">The sequence shown here is derived from an EMBL/GenBank/DDBJ whole genome shotgun (WGS) entry which is preliminary data.</text>
</comment>
<sequence length="116" mass="13400">MKFDVAPDNIFAVIDLVSDKLRGKSIWSIIQRLVIGATVYSLWIERNNRLFHRSARSADDISSSIRDLVRLRLLSLKIKKSKQSLEAASLWKFQKMDSWLLVVGNVTQQIEYHTNP</sequence>
<gene>
    <name evidence="1" type="ORF">CTI12_AA179050</name>
</gene>